<dbReference type="InterPro" id="IPR011008">
    <property type="entry name" value="Dimeric_a/b-barrel"/>
</dbReference>
<proteinExistence type="predicted"/>
<dbReference type="Pfam" id="PF05336">
    <property type="entry name" value="rhaM"/>
    <property type="match status" value="1"/>
</dbReference>
<gene>
    <name evidence="1" type="ORF">B7R54_17600</name>
</gene>
<dbReference type="Gene3D" id="3.30.70.100">
    <property type="match status" value="1"/>
</dbReference>
<reference evidence="1 2" key="1">
    <citation type="submission" date="2017-04" db="EMBL/GenBank/DDBJ databases">
        <title>Comparative genome analysis of Subtercola boreus.</title>
        <authorList>
            <person name="Cho Y.-J."/>
            <person name="Cho A."/>
            <person name="Kim O.-S."/>
            <person name="Lee J.-I."/>
        </authorList>
    </citation>
    <scope>NUCLEOTIDE SEQUENCE [LARGE SCALE GENOMIC DNA]</scope>
    <source>
        <strain evidence="1 2">K300</strain>
    </source>
</reference>
<accession>A0A3E0VMH1</accession>
<evidence type="ECO:0000313" key="1">
    <source>
        <dbReference type="EMBL" id="RFA10819.1"/>
    </source>
</evidence>
<dbReference type="OrthoDB" id="3826869at2"/>
<dbReference type="EMBL" id="NBWZ01000001">
    <property type="protein sequence ID" value="RFA10819.1"/>
    <property type="molecule type" value="Genomic_DNA"/>
</dbReference>
<sequence length="109" mass="11955">MHRVALHTRILPGHEADYEREHAVIPLLLDGALRRAGVHEWTIWRDGTDLFHLVLVDDFAAMQDALRDDPADQAWQPYIGAFLVDGGQGMGPLGQVWTLPAAPPAAPAS</sequence>
<dbReference type="GO" id="GO:0016857">
    <property type="term" value="F:racemase and epimerase activity, acting on carbohydrates and derivatives"/>
    <property type="evidence" value="ECO:0007669"/>
    <property type="project" value="InterPro"/>
</dbReference>
<dbReference type="InterPro" id="IPR008000">
    <property type="entry name" value="Rham/fucose_mutarotase"/>
</dbReference>
<dbReference type="SUPFAM" id="SSF54909">
    <property type="entry name" value="Dimeric alpha+beta barrel"/>
    <property type="match status" value="1"/>
</dbReference>
<dbReference type="RefSeq" id="WP_116416195.1">
    <property type="nucleotide sequence ID" value="NZ_NBWZ01000001.1"/>
</dbReference>
<dbReference type="AlphaFoldDB" id="A0A3E0VMH1"/>
<comment type="caution">
    <text evidence="1">The sequence shown here is derived from an EMBL/GenBank/DDBJ whole genome shotgun (WGS) entry which is preliminary data.</text>
</comment>
<evidence type="ECO:0008006" key="3">
    <source>
        <dbReference type="Google" id="ProtNLM"/>
    </source>
</evidence>
<organism evidence="1 2">
    <name type="scientific">Subtercola boreus</name>
    <dbReference type="NCBI Taxonomy" id="120213"/>
    <lineage>
        <taxon>Bacteria</taxon>
        <taxon>Bacillati</taxon>
        <taxon>Actinomycetota</taxon>
        <taxon>Actinomycetes</taxon>
        <taxon>Micrococcales</taxon>
        <taxon>Microbacteriaceae</taxon>
        <taxon>Subtercola</taxon>
    </lineage>
</organism>
<evidence type="ECO:0000313" key="2">
    <source>
        <dbReference type="Proteomes" id="UP000256486"/>
    </source>
</evidence>
<name>A0A3E0VMH1_9MICO</name>
<dbReference type="Proteomes" id="UP000256486">
    <property type="component" value="Unassembled WGS sequence"/>
</dbReference>
<keyword evidence="2" id="KW-1185">Reference proteome</keyword>
<protein>
    <recommendedName>
        <fullName evidence="3">L-rhamnose mutarotase</fullName>
    </recommendedName>
</protein>